<dbReference type="InterPro" id="IPR012334">
    <property type="entry name" value="Pectin_lyas_fold"/>
</dbReference>
<evidence type="ECO:0000256" key="9">
    <source>
        <dbReference type="SAM" id="MobiDB-lite"/>
    </source>
</evidence>
<gene>
    <name evidence="13" type="ORF">NBRC110019_07120</name>
</gene>
<comment type="similarity">
    <text evidence="8">Belongs to the polysaccharide lyase 9 family.</text>
</comment>
<dbReference type="GO" id="GO:0005576">
    <property type="term" value="C:extracellular region"/>
    <property type="evidence" value="ECO:0007669"/>
    <property type="project" value="UniProtKB-SubCell"/>
</dbReference>
<evidence type="ECO:0000256" key="10">
    <source>
        <dbReference type="SAM" id="SignalP"/>
    </source>
</evidence>
<accession>A0A9W6B6L6</accession>
<dbReference type="PROSITE" id="PS51175">
    <property type="entry name" value="CBM6"/>
    <property type="match status" value="1"/>
</dbReference>
<dbReference type="RefSeq" id="WP_281752457.1">
    <property type="nucleotide sequence ID" value="NZ_BRVP01000004.1"/>
</dbReference>
<dbReference type="InterPro" id="IPR005084">
    <property type="entry name" value="CBM6"/>
</dbReference>
<dbReference type="PANTHER" id="PTHR40088:SF1">
    <property type="entry name" value="PECTATE LYASE PEL9"/>
    <property type="match status" value="1"/>
</dbReference>
<dbReference type="PANTHER" id="PTHR40088">
    <property type="entry name" value="PECTATE LYASE (EUROFUNG)"/>
    <property type="match status" value="1"/>
</dbReference>
<dbReference type="Gene3D" id="2.60.120.260">
    <property type="entry name" value="Galactose-binding domain-like"/>
    <property type="match status" value="1"/>
</dbReference>
<feature type="chain" id="PRO_5040793779" description="Por secretion system C-terminal sorting domain-containing protein" evidence="10">
    <location>
        <begin position="25"/>
        <end position="823"/>
    </location>
</feature>
<feature type="compositionally biased region" description="Low complexity" evidence="9">
    <location>
        <begin position="592"/>
        <end position="601"/>
    </location>
</feature>
<dbReference type="SUPFAM" id="SSF49785">
    <property type="entry name" value="Galactose-binding domain-like"/>
    <property type="match status" value="1"/>
</dbReference>
<dbReference type="Gene3D" id="2.60.40.10">
    <property type="entry name" value="Immunoglobulins"/>
    <property type="match status" value="2"/>
</dbReference>
<comment type="caution">
    <text evidence="13">The sequence shown here is derived from an EMBL/GenBank/DDBJ whole genome shotgun (WGS) entry which is preliminary data.</text>
</comment>
<evidence type="ECO:0000256" key="1">
    <source>
        <dbReference type="ARBA" id="ARBA00001913"/>
    </source>
</evidence>
<dbReference type="Pfam" id="PF18099">
    <property type="entry name" value="CBM_35_2"/>
    <property type="match status" value="1"/>
</dbReference>
<feature type="signal peptide" evidence="10">
    <location>
        <begin position="1"/>
        <end position="24"/>
    </location>
</feature>
<evidence type="ECO:0000256" key="6">
    <source>
        <dbReference type="ARBA" id="ARBA00022837"/>
    </source>
</evidence>
<evidence type="ECO:0000256" key="2">
    <source>
        <dbReference type="ARBA" id="ARBA00004613"/>
    </source>
</evidence>
<dbReference type="SUPFAM" id="SSF51126">
    <property type="entry name" value="Pectin lyase-like"/>
    <property type="match status" value="1"/>
</dbReference>
<keyword evidence="14" id="KW-1185">Reference proteome</keyword>
<dbReference type="PROSITE" id="PS50853">
    <property type="entry name" value="FN3"/>
    <property type="match status" value="1"/>
</dbReference>
<organism evidence="13 14">
    <name type="scientific">Neptunitalea chrysea</name>
    <dbReference type="NCBI Taxonomy" id="1647581"/>
    <lineage>
        <taxon>Bacteria</taxon>
        <taxon>Pseudomonadati</taxon>
        <taxon>Bacteroidota</taxon>
        <taxon>Flavobacteriia</taxon>
        <taxon>Flavobacteriales</taxon>
        <taxon>Flavobacteriaceae</taxon>
        <taxon>Neptunitalea</taxon>
    </lineage>
</organism>
<evidence type="ECO:0000313" key="14">
    <source>
        <dbReference type="Proteomes" id="UP001143545"/>
    </source>
</evidence>
<keyword evidence="3" id="KW-0964">Secreted</keyword>
<protein>
    <recommendedName>
        <fullName evidence="15">Por secretion system C-terminal sorting domain-containing protein</fullName>
    </recommendedName>
</protein>
<feature type="compositionally biased region" description="Basic and acidic residues" evidence="9">
    <location>
        <begin position="544"/>
        <end position="554"/>
    </location>
</feature>
<keyword evidence="6" id="KW-0106">Calcium</keyword>
<dbReference type="SMART" id="SM00710">
    <property type="entry name" value="PbH1"/>
    <property type="match status" value="5"/>
</dbReference>
<dbReference type="InterPro" id="IPR003961">
    <property type="entry name" value="FN3_dom"/>
</dbReference>
<dbReference type="InterPro" id="IPR053868">
    <property type="entry name" value="Pel9A-like_beta_helix"/>
</dbReference>
<evidence type="ECO:0000256" key="4">
    <source>
        <dbReference type="ARBA" id="ARBA00022723"/>
    </source>
</evidence>
<dbReference type="Proteomes" id="UP001143545">
    <property type="component" value="Unassembled WGS sequence"/>
</dbReference>
<dbReference type="InterPro" id="IPR052052">
    <property type="entry name" value="Polysaccharide_Lyase_9"/>
</dbReference>
<dbReference type="InterPro" id="IPR013783">
    <property type="entry name" value="Ig-like_fold"/>
</dbReference>
<feature type="domain" description="CBM6" evidence="12">
    <location>
        <begin position="609"/>
        <end position="732"/>
    </location>
</feature>
<evidence type="ECO:0000256" key="7">
    <source>
        <dbReference type="ARBA" id="ARBA00023239"/>
    </source>
</evidence>
<dbReference type="Gene3D" id="2.160.20.10">
    <property type="entry name" value="Single-stranded right-handed beta-helix, Pectin lyase-like"/>
    <property type="match status" value="1"/>
</dbReference>
<dbReference type="NCBIfam" id="TIGR04183">
    <property type="entry name" value="Por_Secre_tail"/>
    <property type="match status" value="1"/>
</dbReference>
<proteinExistence type="inferred from homology"/>
<evidence type="ECO:0000256" key="5">
    <source>
        <dbReference type="ARBA" id="ARBA00022729"/>
    </source>
</evidence>
<dbReference type="InterPro" id="IPR008979">
    <property type="entry name" value="Galactose-bd-like_sf"/>
</dbReference>
<dbReference type="AlphaFoldDB" id="A0A9W6B6L6"/>
<dbReference type="InterPro" id="IPR006626">
    <property type="entry name" value="PbH1"/>
</dbReference>
<evidence type="ECO:0000256" key="3">
    <source>
        <dbReference type="ARBA" id="ARBA00022525"/>
    </source>
</evidence>
<dbReference type="EMBL" id="BRVP01000004">
    <property type="protein sequence ID" value="GLB51673.1"/>
    <property type="molecule type" value="Genomic_DNA"/>
</dbReference>
<dbReference type="InterPro" id="IPR011050">
    <property type="entry name" value="Pectin_lyase_fold/virulence"/>
</dbReference>
<keyword evidence="4" id="KW-0479">Metal-binding</keyword>
<dbReference type="SUPFAM" id="SSF49265">
    <property type="entry name" value="Fibronectin type III"/>
    <property type="match status" value="1"/>
</dbReference>
<reference evidence="13" key="1">
    <citation type="submission" date="2022-07" db="EMBL/GenBank/DDBJ databases">
        <title>Taxonomy of Novel Oxalotrophic and Methylotrophic Bacteria.</title>
        <authorList>
            <person name="Sahin N."/>
            <person name="Tani A."/>
        </authorList>
    </citation>
    <scope>NUCLEOTIDE SEQUENCE</scope>
    <source>
        <strain evidence="13">AM327</strain>
    </source>
</reference>
<dbReference type="Pfam" id="PF18962">
    <property type="entry name" value="Por_Secre_tail"/>
    <property type="match status" value="1"/>
</dbReference>
<feature type="region of interest" description="Disordered" evidence="9">
    <location>
        <begin position="592"/>
        <end position="616"/>
    </location>
</feature>
<keyword evidence="5 10" id="KW-0732">Signal</keyword>
<dbReference type="Pfam" id="PF22842">
    <property type="entry name" value="Pel9A-like_beta_helix"/>
    <property type="match status" value="1"/>
</dbReference>
<evidence type="ECO:0000259" key="11">
    <source>
        <dbReference type="PROSITE" id="PS50853"/>
    </source>
</evidence>
<evidence type="ECO:0000259" key="12">
    <source>
        <dbReference type="PROSITE" id="PS51175"/>
    </source>
</evidence>
<dbReference type="GO" id="GO:0016837">
    <property type="term" value="F:carbon-oxygen lyase activity, acting on polysaccharides"/>
    <property type="evidence" value="ECO:0007669"/>
    <property type="project" value="TreeGrafter"/>
</dbReference>
<dbReference type="InterPro" id="IPR036116">
    <property type="entry name" value="FN3_sf"/>
</dbReference>
<keyword evidence="7" id="KW-0456">Lyase</keyword>
<dbReference type="InterPro" id="IPR026444">
    <property type="entry name" value="Secre_tail"/>
</dbReference>
<dbReference type="GO" id="GO:0046872">
    <property type="term" value="F:metal ion binding"/>
    <property type="evidence" value="ECO:0007669"/>
    <property type="project" value="UniProtKB-KW"/>
</dbReference>
<sequence>MKKNFIYSCLGVILLLLGSYTAHATSYYVSTSGNDSNSGTSTGNAFATLTKAISVVSAGDYIYIEGGTYSYSSTIVIDRSKNGTSSNPIRVFAHNSQTVVLDFSGQSTSSSNRGIVMDAFYWHWKGITIEGAGDNGMLLSGNYNHIEDCIFKENRDTGLQLSRYDTDYDSISEWPSNNTIEDCEAYDNKDPDNEDADGFAAKLTCGTGNKFIRCVAHHNIDDGWDLYTKSDTGAIGIVYFEECISHNNGSLTNGSTSGNGDKNGYKLGSSAHNINHQLVRCIAFNNGKHGFADNGNVGNIKFVNCTSYNNTQYNYHTRDNASHTFVNCLSYDSNSNDRIRGDSSTYPNAFDNQDSWPYTASSSDFQTLSPGSNSNPTSNGFLNLSSGSSLIDVGSNYSLLPSYNGSSPDLGAIESGGSSGGGGTPVITLSASSGDGSVSLSWNITGGTVNNQEIYRDTDSDPNGRTKINIPANSARSYTDNSVSNGTTYYYWIKVNGSENSNAASATPSGSGGSPSIVLSASAGDGSVSLSWSISGISVSSQEVYRDTDSDPNGRTRIYIPSSSDRSYTDNSASNGTTYYYWIKVNGSDNSNAASATPSSGSSGGGSATRIEDNDSGTISYDGSLKSYSNADNGNAINLSNSSGKQIEWNYNASSSGSYTITVRYTRKASMNSSVDMIINGGSSQTLSLPETGSGSFSTASFTTSLNSGNNTIILETNASGESADIDWIEITGNSSRMMSEITKTSTLSIYPNPATSIFYINTKVVAPNATINIYNLQGATILTKKMNKDNVQKIDIEHLKSGSYIVQVKNGDNSFNKMLYIK</sequence>
<name>A0A9W6B6L6_9FLAO</name>
<feature type="domain" description="Fibronectin type-III" evidence="11">
    <location>
        <begin position="514"/>
        <end position="606"/>
    </location>
</feature>
<dbReference type="InterPro" id="IPR041342">
    <property type="entry name" value="CBM35"/>
</dbReference>
<feature type="region of interest" description="Disordered" evidence="9">
    <location>
        <begin position="541"/>
        <end position="570"/>
    </location>
</feature>
<feature type="compositionally biased region" description="Polar residues" evidence="9">
    <location>
        <begin position="561"/>
        <end position="570"/>
    </location>
</feature>
<evidence type="ECO:0000256" key="8">
    <source>
        <dbReference type="ARBA" id="ARBA00038263"/>
    </source>
</evidence>
<comment type="subcellular location">
    <subcellularLocation>
        <location evidence="2">Secreted</location>
    </subcellularLocation>
</comment>
<evidence type="ECO:0000313" key="13">
    <source>
        <dbReference type="EMBL" id="GLB51673.1"/>
    </source>
</evidence>
<comment type="cofactor">
    <cofactor evidence="1">
        <name>Ca(2+)</name>
        <dbReference type="ChEBI" id="CHEBI:29108"/>
    </cofactor>
</comment>
<dbReference type="GO" id="GO:0030246">
    <property type="term" value="F:carbohydrate binding"/>
    <property type="evidence" value="ECO:0007669"/>
    <property type="project" value="InterPro"/>
</dbReference>
<evidence type="ECO:0008006" key="15">
    <source>
        <dbReference type="Google" id="ProtNLM"/>
    </source>
</evidence>